<comment type="subcellular location">
    <subcellularLocation>
        <location evidence="4">Secreted</location>
    </subcellularLocation>
    <subcellularLocation>
        <location evidence="4">Bacterial flagellum</location>
    </subcellularLocation>
</comment>
<dbReference type="GO" id="GO:0005576">
    <property type="term" value="C:extracellular region"/>
    <property type="evidence" value="ECO:0007669"/>
    <property type="project" value="UniProtKB-SubCell"/>
</dbReference>
<reference evidence="7 8" key="1">
    <citation type="submission" date="2007-03" db="EMBL/GenBank/DDBJ databases">
        <title>Complete sequence of Desulfotomaculum reducens MI-1.</title>
        <authorList>
            <consortium name="US DOE Joint Genome Institute"/>
            <person name="Copeland A."/>
            <person name="Lucas S."/>
            <person name="Lapidus A."/>
            <person name="Barry K."/>
            <person name="Detter J.C."/>
            <person name="Glavina del Rio T."/>
            <person name="Hammon N."/>
            <person name="Israni S."/>
            <person name="Dalin E."/>
            <person name="Tice H."/>
            <person name="Pitluck S."/>
            <person name="Sims D."/>
            <person name="Brettin T."/>
            <person name="Bruce D."/>
            <person name="Han C."/>
            <person name="Tapia R."/>
            <person name="Schmutz J."/>
            <person name="Larimer F."/>
            <person name="Land M."/>
            <person name="Hauser L."/>
            <person name="Kyrpides N."/>
            <person name="Kim E."/>
            <person name="Tebo B.M."/>
            <person name="Richardson P."/>
        </authorList>
    </citation>
    <scope>NUCLEOTIDE SEQUENCE [LARGE SCALE GENOMIC DNA]</scope>
    <source>
        <strain evidence="7 8">MI-1</strain>
    </source>
</reference>
<keyword evidence="8" id="KW-1185">Reference proteome</keyword>
<dbReference type="RefSeq" id="WP_011878737.1">
    <property type="nucleotide sequence ID" value="NC_009253.1"/>
</dbReference>
<evidence type="ECO:0000256" key="1">
    <source>
        <dbReference type="ARBA" id="ARBA00005709"/>
    </source>
</evidence>
<accession>A4J786</accession>
<dbReference type="eggNOG" id="COG1344">
    <property type="taxonomic scope" value="Bacteria"/>
</dbReference>
<keyword evidence="4" id="KW-0964">Secreted</keyword>
<dbReference type="GO" id="GO:0009288">
    <property type="term" value="C:bacterial-type flagellum"/>
    <property type="evidence" value="ECO:0007669"/>
    <property type="project" value="UniProtKB-SubCell"/>
</dbReference>
<evidence type="ECO:0000256" key="2">
    <source>
        <dbReference type="ARBA" id="ARBA00020110"/>
    </source>
</evidence>
<evidence type="ECO:0000256" key="4">
    <source>
        <dbReference type="RuleBase" id="RU362073"/>
    </source>
</evidence>
<dbReference type="Pfam" id="PF00669">
    <property type="entry name" value="Flagellin_N"/>
    <property type="match status" value="1"/>
</dbReference>
<dbReference type="SUPFAM" id="SSF64518">
    <property type="entry name" value="Phase 1 flagellin"/>
    <property type="match status" value="2"/>
</dbReference>
<feature type="domain" description="Flagellin C-terminal" evidence="6">
    <location>
        <begin position="628"/>
        <end position="712"/>
    </location>
</feature>
<dbReference type="Pfam" id="PF00700">
    <property type="entry name" value="Flagellin_C"/>
    <property type="match status" value="1"/>
</dbReference>
<dbReference type="PRINTS" id="PR00207">
    <property type="entry name" value="FLAGELLIN"/>
</dbReference>
<dbReference type="PANTHER" id="PTHR42792">
    <property type="entry name" value="FLAGELLIN"/>
    <property type="match status" value="1"/>
</dbReference>
<keyword evidence="7" id="KW-0969">Cilium</keyword>
<evidence type="ECO:0000259" key="6">
    <source>
        <dbReference type="Pfam" id="PF00700"/>
    </source>
</evidence>
<proteinExistence type="inferred from homology"/>
<comment type="function">
    <text evidence="4">Flagellin is the subunit protein which polymerizes to form the filaments of bacterial flagella.</text>
</comment>
<dbReference type="InterPro" id="IPR001492">
    <property type="entry name" value="Flagellin"/>
</dbReference>
<dbReference type="Gene3D" id="6.10.10.10">
    <property type="entry name" value="Flagellar export chaperone, C-terminal domain"/>
    <property type="match status" value="1"/>
</dbReference>
<dbReference type="EMBL" id="CP000612">
    <property type="protein sequence ID" value="ABO50939.1"/>
    <property type="molecule type" value="Genomic_DNA"/>
</dbReference>
<dbReference type="InterPro" id="IPR046358">
    <property type="entry name" value="Flagellin_C"/>
</dbReference>
<dbReference type="Gene3D" id="3.30.70.2120">
    <property type="match status" value="1"/>
</dbReference>
<gene>
    <name evidence="7" type="ordered locus">Dred_2429</name>
</gene>
<evidence type="ECO:0000259" key="5">
    <source>
        <dbReference type="Pfam" id="PF00669"/>
    </source>
</evidence>
<evidence type="ECO:0000313" key="7">
    <source>
        <dbReference type="EMBL" id="ABO50939.1"/>
    </source>
</evidence>
<evidence type="ECO:0000313" key="8">
    <source>
        <dbReference type="Proteomes" id="UP000001556"/>
    </source>
</evidence>
<keyword evidence="3 4" id="KW-0975">Bacterial flagellum</keyword>
<dbReference type="KEGG" id="drm:Dred_2429"/>
<name>A4J786_DESRM</name>
<sequence>MRINHNIAALNTYRQLSINGDNGSKALEKLSSGLRINRAGDDAAGLAISEKMRAQIRGLDQASRNAQDGISMIQTAEGALNETHSILQRMRELANQAANDTNVNVDRDEIQKEINQLTSEINRIGNTTEFNTQKLLNGGRQITANATKSGVALTGGSAAAATNASVTGGVNGTDAVAAVWDSGAINVGAGVADTETFTFGGVTVTLKVGAVTTGNLSSTAGNAVTLDINTADIADATKLRDGLVAAFNAAAAVGGSPIADISFSAEGTGLKATGTLAQGATNNAFEFAETSTNASFGNVGATAQQSNGVGVAGVTGVAATGVITFTNVAQEGSFITLADKKIAFWDSGNTTYANSVEAKAALQADFVVDVASAANATDMATAVVNQVGASGINGYTLSNAAGVLTLTANADGAFSGSTRASVTDITATAAATGSFNFDGTPTEGSIITIGDQKIGFYDSSLGNYTSDATAKSGLETNFAIDVKGLTAKETVDKLLALQSDLNAKLVNDVNLGKNFSSDGTVNLVVTSASTGFAGNTIKLDVSKDATADFKATMQIGANTAQSFSIDIKDMRAKALKVSGDTSEGAVTAKNGSVANYVKLENVSNGTDNKNVEFALDVSTHTKATAAVSVINDAIEAVSAERSKLGAFQNRLEHTINNLGTSSENLTAAESRIRDVDMAKEMMEFTKNNILSQAAQAMLAQANQQPQGVLQLLR</sequence>
<dbReference type="PANTHER" id="PTHR42792:SF2">
    <property type="entry name" value="FLAGELLIN"/>
    <property type="match status" value="1"/>
</dbReference>
<comment type="similarity">
    <text evidence="1 4">Belongs to the bacterial flagellin family.</text>
</comment>
<dbReference type="GO" id="GO:0005198">
    <property type="term" value="F:structural molecule activity"/>
    <property type="evidence" value="ECO:0007669"/>
    <property type="project" value="UniProtKB-UniRule"/>
</dbReference>
<dbReference type="STRING" id="349161.Dred_2429"/>
<dbReference type="InterPro" id="IPR042187">
    <property type="entry name" value="Flagellin_C_sub2"/>
</dbReference>
<keyword evidence="7" id="KW-0282">Flagellum</keyword>
<dbReference type="Proteomes" id="UP000001556">
    <property type="component" value="Chromosome"/>
</dbReference>
<keyword evidence="7" id="KW-0966">Cell projection</keyword>
<organism evidence="7 8">
    <name type="scientific">Desulforamulus reducens (strain ATCC BAA-1160 / DSM 100696 / MI-1)</name>
    <name type="common">Desulfotomaculum reducens</name>
    <dbReference type="NCBI Taxonomy" id="349161"/>
    <lineage>
        <taxon>Bacteria</taxon>
        <taxon>Bacillati</taxon>
        <taxon>Bacillota</taxon>
        <taxon>Clostridia</taxon>
        <taxon>Eubacteriales</taxon>
        <taxon>Peptococcaceae</taxon>
        <taxon>Desulforamulus</taxon>
    </lineage>
</organism>
<dbReference type="InterPro" id="IPR001029">
    <property type="entry name" value="Flagellin_N"/>
</dbReference>
<dbReference type="AlphaFoldDB" id="A4J786"/>
<dbReference type="Gene3D" id="1.20.1330.10">
    <property type="entry name" value="f41 fragment of flagellin, N-terminal domain"/>
    <property type="match status" value="2"/>
</dbReference>
<evidence type="ECO:0000256" key="3">
    <source>
        <dbReference type="ARBA" id="ARBA00023143"/>
    </source>
</evidence>
<protein>
    <recommendedName>
        <fullName evidence="2 4">Flagellin</fullName>
    </recommendedName>
</protein>
<feature type="domain" description="Flagellin N-terminal" evidence="5">
    <location>
        <begin position="3"/>
        <end position="138"/>
    </location>
</feature>
<dbReference type="HOGENOM" id="CLU_011142_3_0_9"/>